<keyword evidence="1" id="KW-1133">Transmembrane helix</keyword>
<reference evidence="2 3" key="1">
    <citation type="journal article" date="2018" name="Mol. Ecol.">
        <title>The obligate alkalophilic soda-lake fungus Sodiomyces alkalinus has shifted to a protein diet.</title>
        <authorList>
            <person name="Grum-Grzhimaylo A.A."/>
            <person name="Falkoski D.L."/>
            <person name="van den Heuvel J."/>
            <person name="Valero-Jimenez C.A."/>
            <person name="Min B."/>
            <person name="Choi I.G."/>
            <person name="Lipzen A."/>
            <person name="Daum C.G."/>
            <person name="Aanen D.K."/>
            <person name="Tsang A."/>
            <person name="Henrissat B."/>
            <person name="Bilanenko E.N."/>
            <person name="de Vries R.P."/>
            <person name="van Kan J.A.L."/>
            <person name="Grigoriev I.V."/>
            <person name="Debets A.J.M."/>
        </authorList>
    </citation>
    <scope>NUCLEOTIDE SEQUENCE [LARGE SCALE GENOMIC DNA]</scope>
    <source>
        <strain evidence="2 3">F11</strain>
    </source>
</reference>
<sequence length="67" mass="7867">MAHYQCLICTNILSSRSRKYSPPWKISPPDPILVSILPFFLSRCLFLLSIVSLSYEFLTRFRFSPLR</sequence>
<name>A0A3N2PPZ0_SODAK</name>
<evidence type="ECO:0000313" key="2">
    <source>
        <dbReference type="EMBL" id="ROT36569.1"/>
    </source>
</evidence>
<evidence type="ECO:0000313" key="3">
    <source>
        <dbReference type="Proteomes" id="UP000272025"/>
    </source>
</evidence>
<protein>
    <submittedName>
        <fullName evidence="2">Uncharacterized protein</fullName>
    </submittedName>
</protein>
<accession>A0A3N2PPZ0</accession>
<dbReference type="Proteomes" id="UP000272025">
    <property type="component" value="Unassembled WGS sequence"/>
</dbReference>
<keyword evidence="1" id="KW-0812">Transmembrane</keyword>
<keyword evidence="3" id="KW-1185">Reference proteome</keyword>
<proteinExistence type="predicted"/>
<keyword evidence="1" id="KW-0472">Membrane</keyword>
<dbReference type="GeneID" id="39575829"/>
<dbReference type="EMBL" id="ML119059">
    <property type="protein sequence ID" value="ROT36569.1"/>
    <property type="molecule type" value="Genomic_DNA"/>
</dbReference>
<organism evidence="2 3">
    <name type="scientific">Sodiomyces alkalinus (strain CBS 110278 / VKM F-3762 / F11)</name>
    <name type="common">Alkaliphilic filamentous fungus</name>
    <dbReference type="NCBI Taxonomy" id="1314773"/>
    <lineage>
        <taxon>Eukaryota</taxon>
        <taxon>Fungi</taxon>
        <taxon>Dikarya</taxon>
        <taxon>Ascomycota</taxon>
        <taxon>Pezizomycotina</taxon>
        <taxon>Sordariomycetes</taxon>
        <taxon>Hypocreomycetidae</taxon>
        <taxon>Glomerellales</taxon>
        <taxon>Plectosphaerellaceae</taxon>
        <taxon>Sodiomyces</taxon>
    </lineage>
</organism>
<dbReference type="RefSeq" id="XP_028464375.1">
    <property type="nucleotide sequence ID" value="XM_028607351.1"/>
</dbReference>
<evidence type="ECO:0000256" key="1">
    <source>
        <dbReference type="SAM" id="Phobius"/>
    </source>
</evidence>
<feature type="transmembrane region" description="Helical" evidence="1">
    <location>
        <begin position="32"/>
        <end position="58"/>
    </location>
</feature>
<gene>
    <name evidence="2" type="ORF">SODALDRAFT_222202</name>
</gene>
<dbReference type="AlphaFoldDB" id="A0A3N2PPZ0"/>